<comment type="caution">
    <text evidence="1">The sequence shown here is derived from an EMBL/GenBank/DDBJ whole genome shotgun (WGS) entry which is preliminary data.</text>
</comment>
<evidence type="ECO:0000313" key="2">
    <source>
        <dbReference type="Proteomes" id="UP001171916"/>
    </source>
</evidence>
<accession>A0ABT7YBG6</accession>
<dbReference type="RefSeq" id="WP_289999429.1">
    <property type="nucleotide sequence ID" value="NZ_JAUEPH010000003.1"/>
</dbReference>
<name>A0ABT7YBG6_9BACT</name>
<evidence type="ECO:0000313" key="1">
    <source>
        <dbReference type="EMBL" id="MDN3203872.1"/>
    </source>
</evidence>
<gene>
    <name evidence="1" type="ORF">QVH07_06910</name>
</gene>
<sequence>MKKYKFLFIATLFFSFSCAESVDPLDPESYQIYELAGYQPSFSPNREFVPITDSLYVYWFFEDGDFQKRIGDEVANGTFTSEKQDGQEALLLDFENPDSDLIHSCIRGQEYMMLQTDNTLVGTWQACDGPILFFNPVDTPS</sequence>
<organism evidence="1 2">
    <name type="scientific">Algoriphagus sediminis</name>
    <dbReference type="NCBI Taxonomy" id="3057113"/>
    <lineage>
        <taxon>Bacteria</taxon>
        <taxon>Pseudomonadati</taxon>
        <taxon>Bacteroidota</taxon>
        <taxon>Cytophagia</taxon>
        <taxon>Cytophagales</taxon>
        <taxon>Cyclobacteriaceae</taxon>
        <taxon>Algoriphagus</taxon>
    </lineage>
</organism>
<keyword evidence="2" id="KW-1185">Reference proteome</keyword>
<dbReference type="Proteomes" id="UP001171916">
    <property type="component" value="Unassembled WGS sequence"/>
</dbReference>
<dbReference type="EMBL" id="JAUEPH010000003">
    <property type="protein sequence ID" value="MDN3203872.1"/>
    <property type="molecule type" value="Genomic_DNA"/>
</dbReference>
<reference evidence="1" key="1">
    <citation type="submission" date="2023-06" db="EMBL/GenBank/DDBJ databases">
        <title>Robiginitalea aurantiacus sp. nov. and Algoriphagus sediminis sp. nov., isolated from coastal sediment.</title>
        <authorList>
            <person name="Zhou Z.Y."/>
            <person name="An J."/>
            <person name="Jia Y.W."/>
            <person name="Du Z.J."/>
        </authorList>
    </citation>
    <scope>NUCLEOTIDE SEQUENCE</scope>
    <source>
        <strain evidence="1">C2-7</strain>
    </source>
</reference>
<protein>
    <submittedName>
        <fullName evidence="1">Uncharacterized protein</fullName>
    </submittedName>
</protein>
<proteinExistence type="predicted"/>
<dbReference type="PROSITE" id="PS51257">
    <property type="entry name" value="PROKAR_LIPOPROTEIN"/>
    <property type="match status" value="1"/>
</dbReference>